<dbReference type="InterPro" id="IPR017827">
    <property type="entry name" value="HSQ_synthase_HpnC"/>
</dbReference>
<reference evidence="1" key="1">
    <citation type="submission" date="2016-10" db="EMBL/GenBank/DDBJ databases">
        <title>Sequence of Gallionella enrichment culture.</title>
        <authorList>
            <person name="Poehlein A."/>
            <person name="Muehling M."/>
            <person name="Daniel R."/>
        </authorList>
    </citation>
    <scope>NUCLEOTIDE SEQUENCE</scope>
</reference>
<dbReference type="SFLD" id="SFLDS00005">
    <property type="entry name" value="Isoprenoid_Synthase_Type_I"/>
    <property type="match status" value="1"/>
</dbReference>
<dbReference type="SFLD" id="SFLDG01018">
    <property type="entry name" value="Squalene/Phytoene_Synthase_Lik"/>
    <property type="match status" value="1"/>
</dbReference>
<dbReference type="SUPFAM" id="SSF48576">
    <property type="entry name" value="Terpenoid synthases"/>
    <property type="match status" value="1"/>
</dbReference>
<dbReference type="Gene3D" id="1.10.600.10">
    <property type="entry name" value="Farnesyl Diphosphate Synthase"/>
    <property type="match status" value="1"/>
</dbReference>
<dbReference type="GO" id="GO:0051996">
    <property type="term" value="F:squalene synthase [NAD(P)H] activity"/>
    <property type="evidence" value="ECO:0007669"/>
    <property type="project" value="InterPro"/>
</dbReference>
<dbReference type="PANTHER" id="PTHR31480">
    <property type="entry name" value="BIFUNCTIONAL LYCOPENE CYCLASE/PHYTOENE SYNTHASE"/>
    <property type="match status" value="1"/>
</dbReference>
<dbReference type="AlphaFoldDB" id="A0A1J5QI19"/>
<dbReference type="InterPro" id="IPR002060">
    <property type="entry name" value="Squ/phyt_synthse"/>
</dbReference>
<dbReference type="SFLD" id="SFLDG01212">
    <property type="entry name" value="Phytoene_synthase_like"/>
    <property type="match status" value="1"/>
</dbReference>
<dbReference type="EC" id="2.5.1.99" evidence="1"/>
<comment type="caution">
    <text evidence="1">The sequence shown here is derived from an EMBL/GenBank/DDBJ whole genome shotgun (WGS) entry which is preliminary data.</text>
</comment>
<dbReference type="CDD" id="cd00683">
    <property type="entry name" value="Trans_IPPS_HH"/>
    <property type="match status" value="1"/>
</dbReference>
<dbReference type="InterPro" id="IPR008949">
    <property type="entry name" value="Isoprenoid_synthase_dom_sf"/>
</dbReference>
<dbReference type="GO" id="GO:0004311">
    <property type="term" value="F:geranylgeranyl diphosphate synthase activity"/>
    <property type="evidence" value="ECO:0007669"/>
    <property type="project" value="InterPro"/>
</dbReference>
<evidence type="ECO:0000313" key="1">
    <source>
        <dbReference type="EMBL" id="OIQ79607.1"/>
    </source>
</evidence>
<dbReference type="EMBL" id="MLJW01001187">
    <property type="protein sequence ID" value="OIQ79607.1"/>
    <property type="molecule type" value="Genomic_DNA"/>
</dbReference>
<proteinExistence type="predicted"/>
<dbReference type="InterPro" id="IPR044843">
    <property type="entry name" value="Trans_IPPS_bact-type"/>
</dbReference>
<sequence length="280" mass="32025">MNSITQASLSLASSHYENFPVASILLPLRLRQPIALIYSFARQADDFADEGDLAPEQRLALLEGFRQELDRINAGAVPQHAFFQTLAAMIARHKLPLQPFYDLLDAFSQDIVKSRYENFGQVMDYCRRSANPIGRLLLHLYGKATPRNIGYADAICSALQLINFLQDVAIDYRKDRIYFPQDEMRKFRITEAQIAAGDASGTWWTFMQFEIERARRLLQSGAPLGLVLPGRIGLEMRTIIAGGETILRKLHQHHGDVFQHRPVVRSWDWARILFKAIRKK</sequence>
<keyword evidence="1" id="KW-0808">Transferase</keyword>
<dbReference type="InterPro" id="IPR033904">
    <property type="entry name" value="Trans_IPPS_HH"/>
</dbReference>
<accession>A0A1J5QI19</accession>
<organism evidence="1">
    <name type="scientific">mine drainage metagenome</name>
    <dbReference type="NCBI Taxonomy" id="410659"/>
    <lineage>
        <taxon>unclassified sequences</taxon>
        <taxon>metagenomes</taxon>
        <taxon>ecological metagenomes</taxon>
    </lineage>
</organism>
<dbReference type="NCBIfam" id="TIGR03464">
    <property type="entry name" value="HpnC"/>
    <property type="match status" value="1"/>
</dbReference>
<protein>
    <submittedName>
        <fullName evidence="1">All-trans-phytoene synthase</fullName>
        <ecNumber evidence="1">2.5.1.99</ecNumber>
    </submittedName>
</protein>
<dbReference type="Pfam" id="PF00494">
    <property type="entry name" value="SQS_PSY"/>
    <property type="match status" value="1"/>
</dbReference>
<name>A0A1J5QI19_9ZZZZ</name>
<gene>
    <name evidence="1" type="primary">crtB_15</name>
    <name evidence="1" type="ORF">GALL_386550</name>
</gene>